<proteinExistence type="predicted"/>
<accession>A0A7W4Z2Z9</accession>
<evidence type="ECO:0000313" key="2">
    <source>
        <dbReference type="Proteomes" id="UP000589626"/>
    </source>
</evidence>
<comment type="caution">
    <text evidence="1">The sequence shown here is derived from an EMBL/GenBank/DDBJ whole genome shotgun (WGS) entry which is preliminary data.</text>
</comment>
<dbReference type="EMBL" id="JACHWR010000004">
    <property type="protein sequence ID" value="MBB3044989.1"/>
    <property type="molecule type" value="Genomic_DNA"/>
</dbReference>
<gene>
    <name evidence="1" type="ORF">FHU40_004842</name>
</gene>
<evidence type="ECO:0000313" key="1">
    <source>
        <dbReference type="EMBL" id="MBB3044989.1"/>
    </source>
</evidence>
<dbReference type="AlphaFoldDB" id="A0A7W4Z2Z9"/>
<sequence>MSPRLSALGLPAVAVALVGGVLAVHLAYGGGQFEPLRPADPCVVRDVTSQSERIEALTEQLVLIGLDEAACTLGTSREALTLELARSGAGAQADAQADDQADALRDGLLAAVARMQGDGTLPAASDLVDEALDTADLNGVLEAVIRAVPDSVVDAALPMDDVLTRAIEDLDLHALLANLDDQAALEAQVQAAVSQAVVDSLVARVRDLV</sequence>
<organism evidence="1 2">
    <name type="scientific">Nocardioides soli</name>
    <dbReference type="NCBI Taxonomy" id="1036020"/>
    <lineage>
        <taxon>Bacteria</taxon>
        <taxon>Bacillati</taxon>
        <taxon>Actinomycetota</taxon>
        <taxon>Actinomycetes</taxon>
        <taxon>Propionibacteriales</taxon>
        <taxon>Nocardioidaceae</taxon>
        <taxon>Nocardioides</taxon>
    </lineage>
</organism>
<reference evidence="1 2" key="1">
    <citation type="submission" date="2020-08" db="EMBL/GenBank/DDBJ databases">
        <title>Sequencing the genomes of 1000 actinobacteria strains.</title>
        <authorList>
            <person name="Klenk H.-P."/>
        </authorList>
    </citation>
    <scope>NUCLEOTIDE SEQUENCE [LARGE SCALE GENOMIC DNA]</scope>
    <source>
        <strain evidence="1 2">DSM 105498</strain>
    </source>
</reference>
<protein>
    <submittedName>
        <fullName evidence="1">Uncharacterized protein</fullName>
    </submittedName>
</protein>
<dbReference type="Proteomes" id="UP000589626">
    <property type="component" value="Unassembled WGS sequence"/>
</dbReference>
<dbReference type="RefSeq" id="WP_183594983.1">
    <property type="nucleotide sequence ID" value="NZ_JACHWR010000004.1"/>
</dbReference>
<keyword evidence="2" id="KW-1185">Reference proteome</keyword>
<name>A0A7W4Z2Z9_9ACTN</name>